<evidence type="ECO:0000256" key="1">
    <source>
        <dbReference type="SAM" id="Phobius"/>
    </source>
</evidence>
<feature type="transmembrane region" description="Helical" evidence="1">
    <location>
        <begin position="185"/>
        <end position="210"/>
    </location>
</feature>
<proteinExistence type="predicted"/>
<dbReference type="AlphaFoldDB" id="A0AAD5YUE7"/>
<protein>
    <submittedName>
        <fullName evidence="2">Uncharacterized protein</fullName>
    </submittedName>
</protein>
<gene>
    <name evidence="2" type="ORF">NP233_g7782</name>
</gene>
<feature type="transmembrane region" description="Helical" evidence="1">
    <location>
        <begin position="222"/>
        <end position="248"/>
    </location>
</feature>
<keyword evidence="3" id="KW-1185">Reference proteome</keyword>
<accession>A0AAD5YUE7</accession>
<feature type="transmembrane region" description="Helical" evidence="1">
    <location>
        <begin position="48"/>
        <end position="69"/>
    </location>
</feature>
<feature type="transmembrane region" description="Helical" evidence="1">
    <location>
        <begin position="12"/>
        <end position="36"/>
    </location>
</feature>
<dbReference type="Proteomes" id="UP001213000">
    <property type="component" value="Unassembled WGS sequence"/>
</dbReference>
<keyword evidence="1" id="KW-0812">Transmembrane</keyword>
<feature type="transmembrane region" description="Helical" evidence="1">
    <location>
        <begin position="254"/>
        <end position="274"/>
    </location>
</feature>
<keyword evidence="1" id="KW-1133">Transmembrane helix</keyword>
<evidence type="ECO:0000313" key="2">
    <source>
        <dbReference type="EMBL" id="KAJ3565214.1"/>
    </source>
</evidence>
<reference evidence="2" key="1">
    <citation type="submission" date="2022-07" db="EMBL/GenBank/DDBJ databases">
        <title>Genome Sequence of Leucocoprinus birnbaumii.</title>
        <authorList>
            <person name="Buettner E."/>
        </authorList>
    </citation>
    <scope>NUCLEOTIDE SEQUENCE</scope>
    <source>
        <strain evidence="2">VT141</strain>
    </source>
</reference>
<organism evidence="2 3">
    <name type="scientific">Leucocoprinus birnbaumii</name>
    <dbReference type="NCBI Taxonomy" id="56174"/>
    <lineage>
        <taxon>Eukaryota</taxon>
        <taxon>Fungi</taxon>
        <taxon>Dikarya</taxon>
        <taxon>Basidiomycota</taxon>
        <taxon>Agaricomycotina</taxon>
        <taxon>Agaricomycetes</taxon>
        <taxon>Agaricomycetidae</taxon>
        <taxon>Agaricales</taxon>
        <taxon>Agaricineae</taxon>
        <taxon>Agaricaceae</taxon>
        <taxon>Leucocoprinus</taxon>
    </lineage>
</organism>
<dbReference type="EMBL" id="JANIEX010000591">
    <property type="protein sequence ID" value="KAJ3565214.1"/>
    <property type="molecule type" value="Genomic_DNA"/>
</dbReference>
<feature type="transmembrane region" description="Helical" evidence="1">
    <location>
        <begin position="155"/>
        <end position="173"/>
    </location>
</feature>
<sequence length="365" mass="40303">MSGVTVPVAQLLALLLESLLNGVFFTLFIILVLLLSHSAFPNRIYRHLLIPVACIMMTLSTAHLLLGFIRVLQAFTPRCQSIDHPCANPDLYYSNFGMPLQTAKTYMFIGQTLLGDGVMIWRSYVVWNKSKIVLLLSAAPVIANLSASSSFSLMSYTDVATLVFGIMGAISYIRNTGDLLEQNDIYLSTFIAITLAVNISCSAAVVYRIWRSSKGMQDLRKVFPILGAIIQSGALYASAILAVLISYLVKSNGVYAALDIIVPLVGIVFSLIVLQIHFHLHMSTISANSNAAEQTSNLPTLGTLPRWRHYFSNTREQCQPSSINGMPDARYQLQYSREDIDIDRISMSSDIDARIKSGSRVPPQR</sequence>
<evidence type="ECO:0000313" key="3">
    <source>
        <dbReference type="Proteomes" id="UP001213000"/>
    </source>
</evidence>
<keyword evidence="1" id="KW-0472">Membrane</keyword>
<comment type="caution">
    <text evidence="2">The sequence shown here is derived from an EMBL/GenBank/DDBJ whole genome shotgun (WGS) entry which is preliminary data.</text>
</comment>
<name>A0AAD5YUE7_9AGAR</name>